<evidence type="ECO:0000259" key="2">
    <source>
        <dbReference type="Pfam" id="PF18789"/>
    </source>
</evidence>
<organism evidence="3 4">
    <name type="scientific">Gallintestinimicrobium propionicum</name>
    <dbReference type="NCBI Taxonomy" id="2981770"/>
    <lineage>
        <taxon>Bacteria</taxon>
        <taxon>Bacillati</taxon>
        <taxon>Bacillota</taxon>
        <taxon>Clostridia</taxon>
        <taxon>Lachnospirales</taxon>
        <taxon>Lachnospiraceae</taxon>
        <taxon>Gallintestinimicrobium</taxon>
    </lineage>
</organism>
<feature type="compositionally biased region" description="Basic and acidic residues" evidence="1">
    <location>
        <begin position="281"/>
        <end position="293"/>
    </location>
</feature>
<proteinExistence type="predicted"/>
<dbReference type="EMBL" id="JAJEQF010000008">
    <property type="protein sequence ID" value="MCC2167031.1"/>
    <property type="molecule type" value="Genomic_DNA"/>
</dbReference>
<accession>A0AAE3ASI6</accession>
<dbReference type="Proteomes" id="UP001199355">
    <property type="component" value="Unassembled WGS sequence"/>
</dbReference>
<name>A0AAE3ASI6_9FIRM</name>
<keyword evidence="4" id="KW-1185">Reference proteome</keyword>
<feature type="region of interest" description="Disordered" evidence="1">
    <location>
        <begin position="250"/>
        <end position="293"/>
    </location>
</feature>
<dbReference type="Pfam" id="PF18789">
    <property type="entry name" value="DarA_C"/>
    <property type="match status" value="1"/>
</dbReference>
<dbReference type="RefSeq" id="WP_308727906.1">
    <property type="nucleotide sequence ID" value="NZ_JAJEQF010000008.1"/>
</dbReference>
<dbReference type="InterPro" id="IPR041501">
    <property type="entry name" value="DarA_C"/>
</dbReference>
<protein>
    <recommendedName>
        <fullName evidence="2">Defence against restriction A C-terminal domain-containing protein</fullName>
    </recommendedName>
</protein>
<comment type="caution">
    <text evidence="3">The sequence shown here is derived from an EMBL/GenBank/DDBJ whole genome shotgun (WGS) entry which is preliminary data.</text>
</comment>
<dbReference type="AlphaFoldDB" id="A0AAE3ASI6"/>
<reference evidence="3 4" key="1">
    <citation type="submission" date="2021-10" db="EMBL/GenBank/DDBJ databases">
        <title>Anaerobic single-cell dispensing facilitates the cultivation of human gut bacteria.</title>
        <authorList>
            <person name="Afrizal A."/>
        </authorList>
    </citation>
    <scope>NUCLEOTIDE SEQUENCE [LARGE SCALE GENOMIC DNA]</scope>
    <source>
        <strain evidence="3 4">CLA-AA-H244</strain>
    </source>
</reference>
<feature type="domain" description="Defence against restriction A C-terminal" evidence="2">
    <location>
        <begin position="119"/>
        <end position="187"/>
    </location>
</feature>
<evidence type="ECO:0000313" key="4">
    <source>
        <dbReference type="Proteomes" id="UP001199355"/>
    </source>
</evidence>
<evidence type="ECO:0000313" key="3">
    <source>
        <dbReference type="EMBL" id="MCC2167031.1"/>
    </source>
</evidence>
<evidence type="ECO:0000256" key="1">
    <source>
        <dbReference type="SAM" id="MobiDB-lite"/>
    </source>
</evidence>
<sequence length="293" mass="34128">MACPCFAEMLSTSAPPLLDTLSRGGGHIQGGVILEENQGYVIRRTILFDNKCGFVLGENPKAPNPYVTWQFNEQDGHRDYFWGHYHNEPDMAERDLHNRAEDYQRRYYVFEVEQAPDKETYKYYSTQRPIDIGTYPKSDFNRPVHMDIYPTRQQVPGEAFQAWGAITYAQPLTEQEMRDYELRPARDNLDIRRQMDAQAQVVGKWEDAHHVPEQRRLTWFYHDFGCYVAKEYVTPEQLTTRVRSVERQAAARAHKQEKGKQPIAEQLKAAQREAQAGRGQDTLKRSAPDRGER</sequence>
<gene>
    <name evidence="3" type="ORF">LKD45_04870</name>
</gene>